<evidence type="ECO:0000313" key="5">
    <source>
        <dbReference type="EMBL" id="PCH38357.1"/>
    </source>
</evidence>
<evidence type="ECO:0000256" key="3">
    <source>
        <dbReference type="RuleBase" id="RU364104"/>
    </source>
</evidence>
<gene>
    <name evidence="5" type="ORF">WOLCODRAFT_23307</name>
</gene>
<evidence type="ECO:0000256" key="4">
    <source>
        <dbReference type="SAM" id="Coils"/>
    </source>
</evidence>
<keyword evidence="3" id="KW-0143">Chaperone</keyword>
<dbReference type="GO" id="GO:0005743">
    <property type="term" value="C:mitochondrial inner membrane"/>
    <property type="evidence" value="ECO:0007669"/>
    <property type="project" value="UniProtKB-SubCell"/>
</dbReference>
<keyword evidence="6" id="KW-1185">Reference proteome</keyword>
<sequence>MHEQVYTASKRLACQDFIDALDACHANPWAKWTGGCNAAKHELNMCLRKERVERTAKNREKAKERRAKIEQAWKEIREE</sequence>
<evidence type="ECO:0000256" key="2">
    <source>
        <dbReference type="ARBA" id="ARBA00023157"/>
    </source>
</evidence>
<name>A0A2H3JQR8_WOLCO</name>
<dbReference type="Proteomes" id="UP000218811">
    <property type="component" value="Unassembled WGS sequence"/>
</dbReference>
<comment type="subcellular location">
    <subcellularLocation>
        <location evidence="3">Mitochondrion inner membrane</location>
    </subcellularLocation>
</comment>
<organism evidence="5 6">
    <name type="scientific">Wolfiporia cocos (strain MD-104)</name>
    <name type="common">Brown rot fungus</name>
    <dbReference type="NCBI Taxonomy" id="742152"/>
    <lineage>
        <taxon>Eukaryota</taxon>
        <taxon>Fungi</taxon>
        <taxon>Dikarya</taxon>
        <taxon>Basidiomycota</taxon>
        <taxon>Agaricomycotina</taxon>
        <taxon>Agaricomycetes</taxon>
        <taxon>Polyporales</taxon>
        <taxon>Phaeolaceae</taxon>
        <taxon>Wolfiporia</taxon>
    </lineage>
</organism>
<keyword evidence="3" id="KW-0472">Membrane</keyword>
<dbReference type="EMBL" id="KB467942">
    <property type="protein sequence ID" value="PCH38357.1"/>
    <property type="molecule type" value="Genomic_DNA"/>
</dbReference>
<proteinExistence type="inferred from homology"/>
<dbReference type="OMA" id="PYNANCE"/>
<dbReference type="Pfam" id="PF08583">
    <property type="entry name" value="Cmc1"/>
    <property type="match status" value="1"/>
</dbReference>
<keyword evidence="3" id="KW-0999">Mitochondrion inner membrane</keyword>
<reference evidence="5 6" key="1">
    <citation type="journal article" date="2012" name="Science">
        <title>The Paleozoic origin of enzymatic lignin decomposition reconstructed from 31 fungal genomes.</title>
        <authorList>
            <person name="Floudas D."/>
            <person name="Binder M."/>
            <person name="Riley R."/>
            <person name="Barry K."/>
            <person name="Blanchette R.A."/>
            <person name="Henrissat B."/>
            <person name="Martinez A.T."/>
            <person name="Otillar R."/>
            <person name="Spatafora J.W."/>
            <person name="Yadav J.S."/>
            <person name="Aerts A."/>
            <person name="Benoit I."/>
            <person name="Boyd A."/>
            <person name="Carlson A."/>
            <person name="Copeland A."/>
            <person name="Coutinho P.M."/>
            <person name="de Vries R.P."/>
            <person name="Ferreira P."/>
            <person name="Findley K."/>
            <person name="Foster B."/>
            <person name="Gaskell J."/>
            <person name="Glotzer D."/>
            <person name="Gorecki P."/>
            <person name="Heitman J."/>
            <person name="Hesse C."/>
            <person name="Hori C."/>
            <person name="Igarashi K."/>
            <person name="Jurgens J.A."/>
            <person name="Kallen N."/>
            <person name="Kersten P."/>
            <person name="Kohler A."/>
            <person name="Kuees U."/>
            <person name="Kumar T.K.A."/>
            <person name="Kuo A."/>
            <person name="LaButti K."/>
            <person name="Larrondo L.F."/>
            <person name="Lindquist E."/>
            <person name="Ling A."/>
            <person name="Lombard V."/>
            <person name="Lucas S."/>
            <person name="Lundell T."/>
            <person name="Martin R."/>
            <person name="McLaughlin D.J."/>
            <person name="Morgenstern I."/>
            <person name="Morin E."/>
            <person name="Murat C."/>
            <person name="Nagy L.G."/>
            <person name="Nolan M."/>
            <person name="Ohm R.A."/>
            <person name="Patyshakuliyeva A."/>
            <person name="Rokas A."/>
            <person name="Ruiz-Duenas F.J."/>
            <person name="Sabat G."/>
            <person name="Salamov A."/>
            <person name="Samejima M."/>
            <person name="Schmutz J."/>
            <person name="Slot J.C."/>
            <person name="St John F."/>
            <person name="Stenlid J."/>
            <person name="Sun H."/>
            <person name="Sun S."/>
            <person name="Syed K."/>
            <person name="Tsang A."/>
            <person name="Wiebenga A."/>
            <person name="Young D."/>
            <person name="Pisabarro A."/>
            <person name="Eastwood D.C."/>
            <person name="Martin F."/>
            <person name="Cullen D."/>
            <person name="Grigoriev I.V."/>
            <person name="Hibbett D.S."/>
        </authorList>
    </citation>
    <scope>NUCLEOTIDE SEQUENCE [LARGE SCALE GENOMIC DNA]</scope>
    <source>
        <strain evidence="5 6">MD-104</strain>
    </source>
</reference>
<dbReference type="OrthoDB" id="532630at2759"/>
<evidence type="ECO:0000313" key="6">
    <source>
        <dbReference type="Proteomes" id="UP000218811"/>
    </source>
</evidence>
<feature type="coiled-coil region" evidence="4">
    <location>
        <begin position="52"/>
        <end position="79"/>
    </location>
</feature>
<dbReference type="AlphaFoldDB" id="A0A2H3JQR8"/>
<dbReference type="STRING" id="742152.A0A2H3JQR8"/>
<evidence type="ECO:0000256" key="1">
    <source>
        <dbReference type="ARBA" id="ARBA00007347"/>
    </source>
</evidence>
<keyword evidence="3" id="KW-0496">Mitochondrion</keyword>
<protein>
    <recommendedName>
        <fullName evidence="3">COX assembly mitochondrial protein</fullName>
    </recommendedName>
</protein>
<comment type="function">
    <text evidence="3">Required for mitochondrial cytochrome c oxidase (COX) assembly and respiration.</text>
</comment>
<keyword evidence="2" id="KW-1015">Disulfide bond</keyword>
<keyword evidence="4" id="KW-0175">Coiled coil</keyword>
<accession>A0A2H3JQR8</accession>
<dbReference type="InterPro" id="IPR013892">
    <property type="entry name" value="Cyt_c_biogenesis_Cmc1-like"/>
</dbReference>
<comment type="similarity">
    <text evidence="1 3">Belongs to the CMC family.</text>
</comment>